<evidence type="ECO:0000313" key="1">
    <source>
        <dbReference type="EMBL" id="KAL0932613.1"/>
    </source>
</evidence>
<accession>A0ACC3YL22</accession>
<protein>
    <submittedName>
        <fullName evidence="1">Uncharacterized protein</fullName>
    </submittedName>
</protein>
<dbReference type="EMBL" id="VUJX02000008">
    <property type="protein sequence ID" value="KAL0932613.1"/>
    <property type="molecule type" value="Genomic_DNA"/>
</dbReference>
<reference evidence="1 2" key="1">
    <citation type="journal article" date="2020" name="Phytopathology">
        <title>Genome Sequence Resources of Colletotrichum truncatum, C. plurivorum, C. musicola, and C. sojae: Four Species Pathogenic to Soybean (Glycine max).</title>
        <authorList>
            <person name="Rogerio F."/>
            <person name="Boufleur T.R."/>
            <person name="Ciampi-Guillardi M."/>
            <person name="Sukno S.A."/>
            <person name="Thon M.R."/>
            <person name="Massola Junior N.S."/>
            <person name="Baroncelli R."/>
        </authorList>
    </citation>
    <scope>NUCLEOTIDE SEQUENCE [LARGE SCALE GENOMIC DNA]</scope>
    <source>
        <strain evidence="1 2">CMES1059</strain>
    </source>
</reference>
<dbReference type="Proteomes" id="UP000805649">
    <property type="component" value="Unassembled WGS sequence"/>
</dbReference>
<evidence type="ECO:0000313" key="2">
    <source>
        <dbReference type="Proteomes" id="UP000805649"/>
    </source>
</evidence>
<sequence>MQLSTLIGASFLAVASAQNTSYAPINLGYYYFPRGNFFVAWSPFTPTKTQEVVDTCLARGAVQGTATWSTIRERHSGYVLGPICRNPFNVTNDETGETYYNLELACTDDNIPIEQNPTVTAVVDVASNKVVQTCVPAVVEGGETATCNTWTGLEYAFACSS</sequence>
<keyword evidence="2" id="KW-1185">Reference proteome</keyword>
<organism evidence="1 2">
    <name type="scientific">Colletotrichum truncatum</name>
    <name type="common">Anthracnose fungus</name>
    <name type="synonym">Colletotrichum capsici</name>
    <dbReference type="NCBI Taxonomy" id="5467"/>
    <lineage>
        <taxon>Eukaryota</taxon>
        <taxon>Fungi</taxon>
        <taxon>Dikarya</taxon>
        <taxon>Ascomycota</taxon>
        <taxon>Pezizomycotina</taxon>
        <taxon>Sordariomycetes</taxon>
        <taxon>Hypocreomycetidae</taxon>
        <taxon>Glomerellales</taxon>
        <taxon>Glomerellaceae</taxon>
        <taxon>Colletotrichum</taxon>
        <taxon>Colletotrichum truncatum species complex</taxon>
    </lineage>
</organism>
<comment type="caution">
    <text evidence="1">The sequence shown here is derived from an EMBL/GenBank/DDBJ whole genome shotgun (WGS) entry which is preliminary data.</text>
</comment>
<proteinExistence type="predicted"/>
<gene>
    <name evidence="1" type="ORF">CTRU02_211576</name>
</gene>
<name>A0ACC3YL22_COLTU</name>